<protein>
    <submittedName>
        <fullName evidence="2">Uncharacterized protein</fullName>
    </submittedName>
</protein>
<organism evidence="2 3">
    <name type="scientific">Fusarium beomiforme</name>
    <dbReference type="NCBI Taxonomy" id="44412"/>
    <lineage>
        <taxon>Eukaryota</taxon>
        <taxon>Fungi</taxon>
        <taxon>Dikarya</taxon>
        <taxon>Ascomycota</taxon>
        <taxon>Pezizomycotina</taxon>
        <taxon>Sordariomycetes</taxon>
        <taxon>Hypocreomycetidae</taxon>
        <taxon>Hypocreales</taxon>
        <taxon>Nectriaceae</taxon>
        <taxon>Fusarium</taxon>
        <taxon>Fusarium burgessii species complex</taxon>
    </lineage>
</organism>
<feature type="compositionally biased region" description="Polar residues" evidence="1">
    <location>
        <begin position="600"/>
        <end position="640"/>
    </location>
</feature>
<feature type="compositionally biased region" description="Polar residues" evidence="1">
    <location>
        <begin position="574"/>
        <end position="591"/>
    </location>
</feature>
<dbReference type="OrthoDB" id="5081713at2759"/>
<sequence>MSWNRYELGQANIFYDEEIRLFPTEVLPPHVDRVRRSVLDFSCLVNGENDSFHTSFPGSMERLVHSLSPDPVLKTAEKIQNEVVSKVDGGYKEEMWQDIFKKHFFDRLADSIAVCKEDSRRVSRSKYYYDQVTRSTDELWNLFEPDLERTSSSLKPVKCPKPDQAFFLPIYHRHKNIGLPKVIDPKARQWNQHSDCWAMEPFTWTTLQELNKFGLQPTPFRIFEKPPLEANLRCYPWLIVEHKREKHQAEGLERVVNCQAANAAACAVHLIQHTAQHAVKLPRHAHIPPVPVISTVGPCVKVWVMYYAEDFDAPSTRRDTDEVVTKKRKEGYVMRAIWKGDITKITDILAFQMIIDNAHTWATRAFKPLISSYIEQWKHVYSRQGTGEDPNLSQLEQSQVLRQKSMDQRRLVLPMVRDLLDAHVGMELDDMAHKKVTPLFLGMLMHKICSTEREFISTQIEKAVVERLKVIVTNEATVSTQVETLYRVEETAQLPFRTQREAPVPSNSSTQETQQPETDNDDPNDSDYNPSQTQSRALSPSDVRRFDEDVRSDISSSVASSDYTFSKDTTILWTTPRNSETPRIRSSSSQVPERPDMLHRQSSQSSEDSNDATPKPNTAGNAISFNFSSESPGSLRTSSPFGRPEANTFDGPPVFAGRSPDSLSMWPRGRLFSQPKSRKSPQPPEDYQDQDRHSDISRSHSTDPGKKQYIDLTRDSQEDSSNTKE</sequence>
<dbReference type="EMBL" id="PVQB02000243">
    <property type="protein sequence ID" value="KAF4340302.1"/>
    <property type="molecule type" value="Genomic_DNA"/>
</dbReference>
<feature type="region of interest" description="Disordered" evidence="1">
    <location>
        <begin position="494"/>
        <end position="545"/>
    </location>
</feature>
<evidence type="ECO:0000313" key="2">
    <source>
        <dbReference type="EMBL" id="KAF4340302.1"/>
    </source>
</evidence>
<feature type="region of interest" description="Disordered" evidence="1">
    <location>
        <begin position="574"/>
        <end position="725"/>
    </location>
</feature>
<feature type="compositionally biased region" description="Polar residues" evidence="1">
    <location>
        <begin position="505"/>
        <end position="517"/>
    </location>
</feature>
<keyword evidence="3" id="KW-1185">Reference proteome</keyword>
<proteinExistence type="predicted"/>
<dbReference type="AlphaFoldDB" id="A0A9P5DWT6"/>
<evidence type="ECO:0000256" key="1">
    <source>
        <dbReference type="SAM" id="MobiDB-lite"/>
    </source>
</evidence>
<feature type="compositionally biased region" description="Basic and acidic residues" evidence="1">
    <location>
        <begin position="689"/>
        <end position="725"/>
    </location>
</feature>
<accession>A0A9P5DWT6</accession>
<name>A0A9P5DWT6_9HYPO</name>
<reference evidence="2" key="1">
    <citation type="journal article" date="2017" name="Mycologia">
        <title>Fusarium algeriense, sp. nov., a novel toxigenic crown rot pathogen of durum wheat from Algeria is nested in the Fusarium burgessii species complex.</title>
        <authorList>
            <person name="Laraba I."/>
            <person name="Keddad A."/>
            <person name="Boureghda H."/>
            <person name="Abdallah N."/>
            <person name="Vaughan M.M."/>
            <person name="Proctor R.H."/>
            <person name="Busman M."/>
            <person name="O'Donnell K."/>
        </authorList>
    </citation>
    <scope>NUCLEOTIDE SEQUENCE</scope>
    <source>
        <strain evidence="2">NRRL 25174</strain>
    </source>
</reference>
<dbReference type="Proteomes" id="UP000730481">
    <property type="component" value="Unassembled WGS sequence"/>
</dbReference>
<comment type="caution">
    <text evidence="2">The sequence shown here is derived from an EMBL/GenBank/DDBJ whole genome shotgun (WGS) entry which is preliminary data.</text>
</comment>
<evidence type="ECO:0000313" key="3">
    <source>
        <dbReference type="Proteomes" id="UP000730481"/>
    </source>
</evidence>
<gene>
    <name evidence="2" type="ORF">FBEOM_5813</name>
</gene>
<reference evidence="2" key="2">
    <citation type="submission" date="2020-02" db="EMBL/GenBank/DDBJ databases">
        <title>Identification and distribution of gene clusters putatively required for synthesis of sphingolipid metabolism inhibitors in phylogenetically diverse species of the filamentous fungus Fusarium.</title>
        <authorList>
            <person name="Kim H.-S."/>
            <person name="Busman M."/>
            <person name="Brown D.W."/>
            <person name="Divon H."/>
            <person name="Uhlig S."/>
            <person name="Proctor R.H."/>
        </authorList>
    </citation>
    <scope>NUCLEOTIDE SEQUENCE</scope>
    <source>
        <strain evidence="2">NRRL 25174</strain>
    </source>
</reference>